<dbReference type="InterPro" id="IPR036397">
    <property type="entry name" value="RNaseH_sf"/>
</dbReference>
<dbReference type="GO" id="GO:0015074">
    <property type="term" value="P:DNA integration"/>
    <property type="evidence" value="ECO:0007669"/>
    <property type="project" value="InterPro"/>
</dbReference>
<dbReference type="InterPro" id="IPR048020">
    <property type="entry name" value="Transpos_IS3"/>
</dbReference>
<dbReference type="Proteomes" id="UP000198312">
    <property type="component" value="Chromosome"/>
</dbReference>
<organism evidence="3 4">
    <name type="scientific">Virgibacillus phasianinus</name>
    <dbReference type="NCBI Taxonomy" id="2017483"/>
    <lineage>
        <taxon>Bacteria</taxon>
        <taxon>Bacillati</taxon>
        <taxon>Bacillota</taxon>
        <taxon>Bacilli</taxon>
        <taxon>Bacillales</taxon>
        <taxon>Bacillaceae</taxon>
        <taxon>Virgibacillus</taxon>
    </lineage>
</organism>
<dbReference type="KEGG" id="vil:CFK37_03010"/>
<dbReference type="NCBIfam" id="NF033516">
    <property type="entry name" value="transpos_IS3"/>
    <property type="match status" value="1"/>
</dbReference>
<dbReference type="EMBL" id="CP022315">
    <property type="protein sequence ID" value="ASK64271.1"/>
    <property type="molecule type" value="Genomic_DNA"/>
</dbReference>
<dbReference type="PROSITE" id="PS50994">
    <property type="entry name" value="INTEGRASE"/>
    <property type="match status" value="1"/>
</dbReference>
<dbReference type="Pfam" id="PF00665">
    <property type="entry name" value="rve"/>
    <property type="match status" value="1"/>
</dbReference>
<dbReference type="PANTHER" id="PTHR46889:SF5">
    <property type="entry name" value="INTEGRASE PROTEIN"/>
    <property type="match status" value="1"/>
</dbReference>
<dbReference type="SUPFAM" id="SSF53098">
    <property type="entry name" value="Ribonuclease H-like"/>
    <property type="match status" value="1"/>
</dbReference>
<protein>
    <submittedName>
        <fullName evidence="3">Transposase</fullName>
    </submittedName>
</protein>
<gene>
    <name evidence="3" type="ORF">CFK37_03010</name>
</gene>
<evidence type="ECO:0000313" key="4">
    <source>
        <dbReference type="Proteomes" id="UP000198312"/>
    </source>
</evidence>
<dbReference type="InterPro" id="IPR001584">
    <property type="entry name" value="Integrase_cat-core"/>
</dbReference>
<dbReference type="Pfam" id="PF13333">
    <property type="entry name" value="rve_2"/>
    <property type="match status" value="1"/>
</dbReference>
<dbReference type="AlphaFoldDB" id="A0A220U8U5"/>
<name>A0A220U8U5_9BACI</name>
<dbReference type="Gene3D" id="3.30.420.10">
    <property type="entry name" value="Ribonuclease H-like superfamily/Ribonuclease H"/>
    <property type="match status" value="1"/>
</dbReference>
<evidence type="ECO:0000256" key="1">
    <source>
        <dbReference type="ARBA" id="ARBA00002286"/>
    </source>
</evidence>
<reference evidence="3 4" key="1">
    <citation type="submission" date="2017-07" db="EMBL/GenBank/DDBJ databases">
        <title>Virgibacillus sp. LM2416.</title>
        <authorList>
            <person name="Tak E.J."/>
            <person name="Bae J.-W."/>
        </authorList>
    </citation>
    <scope>NUCLEOTIDE SEQUENCE [LARGE SCALE GENOMIC DNA]</scope>
    <source>
        <strain evidence="3 4">LM2416</strain>
    </source>
</reference>
<evidence type="ECO:0000313" key="3">
    <source>
        <dbReference type="EMBL" id="ASK64271.1"/>
    </source>
</evidence>
<keyword evidence="4" id="KW-1185">Reference proteome</keyword>
<accession>A0A220U8U5</accession>
<dbReference type="Pfam" id="PF13276">
    <property type="entry name" value="HTH_21"/>
    <property type="match status" value="1"/>
</dbReference>
<dbReference type="InterPro" id="IPR050900">
    <property type="entry name" value="Transposase_IS3/IS150/IS904"/>
</dbReference>
<proteinExistence type="predicted"/>
<dbReference type="InterPro" id="IPR012337">
    <property type="entry name" value="RNaseH-like_sf"/>
</dbReference>
<dbReference type="InterPro" id="IPR025948">
    <property type="entry name" value="HTH-like_dom"/>
</dbReference>
<dbReference type="PANTHER" id="PTHR46889">
    <property type="entry name" value="TRANSPOSASE INSF FOR INSERTION SEQUENCE IS3B-RELATED"/>
    <property type="match status" value="1"/>
</dbReference>
<evidence type="ECO:0000259" key="2">
    <source>
        <dbReference type="PROSITE" id="PS50994"/>
    </source>
</evidence>
<feature type="domain" description="Integrase catalytic" evidence="2">
    <location>
        <begin position="108"/>
        <end position="272"/>
    </location>
</feature>
<dbReference type="GO" id="GO:0003676">
    <property type="term" value="F:nucleic acid binding"/>
    <property type="evidence" value="ECO:0007669"/>
    <property type="project" value="InterPro"/>
</dbReference>
<comment type="function">
    <text evidence="1">Involved in the transposition of the insertion sequence.</text>
</comment>
<sequence length="272" mass="31806">MCEVAGVNRGAYYKWKGREDSEEDQFNQKVMKDIQAQRKRDQTLGYRRMTIFLNRHYEKNHEFLVNKKRVYRLMQIMGMKSVIRRKKYTYKPSSETHTAKNVLNRNFKASLPNEKWLTDVTELKYGRDQKAYLSAILDMYDNRIVCYKLTRANNNELVFDTVNEALASLSNEHPLLHTDRGVQYTSYGFKRIVESAGLQHSMSRPGKCIDNGPMEGFWGTLKCEKYYLNTWTDCSFEQLAIAIGDYINYYNNERYQPVLGGLAPMECLALSA</sequence>